<dbReference type="Pfam" id="PF00642">
    <property type="entry name" value="zf-CCCH"/>
    <property type="match status" value="4"/>
</dbReference>
<dbReference type="PROSITE" id="PS50103">
    <property type="entry name" value="ZF_C3H1"/>
    <property type="match status" value="4"/>
</dbReference>
<feature type="zinc finger region" description="C3H1-type" evidence="5">
    <location>
        <begin position="118"/>
        <end position="146"/>
    </location>
</feature>
<feature type="compositionally biased region" description="Polar residues" evidence="6">
    <location>
        <begin position="29"/>
        <end position="54"/>
    </location>
</feature>
<evidence type="ECO:0000259" key="7">
    <source>
        <dbReference type="PROSITE" id="PS50103"/>
    </source>
</evidence>
<organism evidence="8 9">
    <name type="scientific">Brassica cretica</name>
    <name type="common">Mustard</name>
    <dbReference type="NCBI Taxonomy" id="69181"/>
    <lineage>
        <taxon>Eukaryota</taxon>
        <taxon>Viridiplantae</taxon>
        <taxon>Streptophyta</taxon>
        <taxon>Embryophyta</taxon>
        <taxon>Tracheophyta</taxon>
        <taxon>Spermatophyta</taxon>
        <taxon>Magnoliopsida</taxon>
        <taxon>eudicotyledons</taxon>
        <taxon>Gunneridae</taxon>
        <taxon>Pentapetalae</taxon>
        <taxon>rosids</taxon>
        <taxon>malvids</taxon>
        <taxon>Brassicales</taxon>
        <taxon>Brassicaceae</taxon>
        <taxon>Brassiceae</taxon>
        <taxon>Brassica</taxon>
    </lineage>
</organism>
<dbReference type="SUPFAM" id="SSF90229">
    <property type="entry name" value="CCCH zinc finger"/>
    <property type="match status" value="4"/>
</dbReference>
<feature type="zinc finger region" description="C3H1-type" evidence="5">
    <location>
        <begin position="72"/>
        <end position="100"/>
    </location>
</feature>
<sequence length="371" mass="40605">TNLGKFKSVLTLATPSSAEYSVPCSGQLGSVSPSGTGNDHNNYRKLQQNESGSSGPQGGIYALPSESVFPERPGQPECQFYMKTGDCKFGTVCKFHHPRDRQTPPPDCLLSPIGLPLRPGEPSCVFYSRYGICKFGRSCKFHHPMGVFTYDNTASETDEVVETTTGHSRRLSVSETRQAATTSGQDTTIDTTHRILFNQVNKGQLGSVSPSGTGNDHNNYRKLQQNESGSSGPQGGIYALPSESVFPERPGQPECQFYMKTGDCKFGTVCKFHHPRDRQTPPPDCLLSPIGLPLRPGEPLCVFYSRYRICKFGPSCKFHHPMGVFTYDNTASEADEVVETTTGHSRRLSLSETRQAATTSGQDTTIDTTHQ</sequence>
<dbReference type="InterPro" id="IPR050974">
    <property type="entry name" value="Plant_ZF_CCCH"/>
</dbReference>
<feature type="zinc finger region" description="C3H1-type" evidence="5">
    <location>
        <begin position="295"/>
        <end position="323"/>
    </location>
</feature>
<dbReference type="PANTHER" id="PTHR12506:SF18">
    <property type="entry name" value="ZINC FINGER CCCH DOMAIN-CONTAINING PROTEIN 33-RELATED"/>
    <property type="match status" value="1"/>
</dbReference>
<feature type="region of interest" description="Disordered" evidence="6">
    <location>
        <begin position="340"/>
        <end position="371"/>
    </location>
</feature>
<dbReference type="SMART" id="SM00356">
    <property type="entry name" value="ZnF_C3H1"/>
    <property type="match status" value="4"/>
</dbReference>
<dbReference type="PANTHER" id="PTHR12506">
    <property type="entry name" value="PROTEIN PHOSPHATASE RELATED"/>
    <property type="match status" value="1"/>
</dbReference>
<feature type="region of interest" description="Disordered" evidence="6">
    <location>
        <begin position="200"/>
        <end position="245"/>
    </location>
</feature>
<dbReference type="InterPro" id="IPR036855">
    <property type="entry name" value="Znf_CCCH_sf"/>
</dbReference>
<feature type="non-terminal residue" evidence="8">
    <location>
        <position position="1"/>
    </location>
</feature>
<keyword evidence="1 5" id="KW-0479">Metal-binding</keyword>
<feature type="domain" description="C3H1-type" evidence="7">
    <location>
        <begin position="249"/>
        <end position="277"/>
    </location>
</feature>
<keyword evidence="2 5" id="KW-0863">Zinc-finger</keyword>
<name>A0A8S9P7X0_BRACR</name>
<reference evidence="8" key="1">
    <citation type="submission" date="2019-12" db="EMBL/GenBank/DDBJ databases">
        <title>Genome sequencing and annotation of Brassica cretica.</title>
        <authorList>
            <person name="Studholme D.J."/>
            <person name="Sarris P."/>
        </authorList>
    </citation>
    <scope>NUCLEOTIDE SEQUENCE</scope>
    <source>
        <strain evidence="8">PFS-109/04</strain>
        <tissue evidence="8">Leaf</tissue>
    </source>
</reference>
<dbReference type="AlphaFoldDB" id="A0A8S9P7X0"/>
<dbReference type="EMBL" id="QGKX02001521">
    <property type="protein sequence ID" value="KAF3510351.1"/>
    <property type="molecule type" value="Genomic_DNA"/>
</dbReference>
<evidence type="ECO:0000256" key="5">
    <source>
        <dbReference type="PROSITE-ProRule" id="PRU00723"/>
    </source>
</evidence>
<dbReference type="InterPro" id="IPR000571">
    <property type="entry name" value="Znf_CCCH"/>
</dbReference>
<feature type="domain" description="C3H1-type" evidence="7">
    <location>
        <begin position="295"/>
        <end position="323"/>
    </location>
</feature>
<evidence type="ECO:0000256" key="1">
    <source>
        <dbReference type="ARBA" id="ARBA00022723"/>
    </source>
</evidence>
<dbReference type="GO" id="GO:0008270">
    <property type="term" value="F:zinc ion binding"/>
    <property type="evidence" value="ECO:0007669"/>
    <property type="project" value="UniProtKB-KW"/>
</dbReference>
<dbReference type="Gene3D" id="4.10.1000.10">
    <property type="entry name" value="Zinc finger, CCCH-type"/>
    <property type="match status" value="2"/>
</dbReference>
<feature type="region of interest" description="Disordered" evidence="6">
    <location>
        <begin position="29"/>
        <end position="62"/>
    </location>
</feature>
<evidence type="ECO:0000313" key="9">
    <source>
        <dbReference type="Proteomes" id="UP000712600"/>
    </source>
</evidence>
<keyword evidence="3 5" id="KW-0862">Zinc</keyword>
<feature type="compositionally biased region" description="Polar residues" evidence="6">
    <location>
        <begin position="340"/>
        <end position="357"/>
    </location>
</feature>
<keyword evidence="4" id="KW-0238">DNA-binding</keyword>
<feature type="compositionally biased region" description="Low complexity" evidence="6">
    <location>
        <begin position="358"/>
        <end position="371"/>
    </location>
</feature>
<dbReference type="GO" id="GO:0003729">
    <property type="term" value="F:mRNA binding"/>
    <property type="evidence" value="ECO:0007669"/>
    <property type="project" value="UniProtKB-ARBA"/>
</dbReference>
<protein>
    <recommendedName>
        <fullName evidence="7">C3H1-type domain-containing protein</fullName>
    </recommendedName>
</protein>
<dbReference type="GO" id="GO:0003677">
    <property type="term" value="F:DNA binding"/>
    <property type="evidence" value="ECO:0007669"/>
    <property type="project" value="UniProtKB-KW"/>
</dbReference>
<proteinExistence type="predicted"/>
<evidence type="ECO:0000256" key="2">
    <source>
        <dbReference type="ARBA" id="ARBA00022771"/>
    </source>
</evidence>
<feature type="zinc finger region" description="C3H1-type" evidence="5">
    <location>
        <begin position="249"/>
        <end position="277"/>
    </location>
</feature>
<evidence type="ECO:0000256" key="6">
    <source>
        <dbReference type="SAM" id="MobiDB-lite"/>
    </source>
</evidence>
<feature type="domain" description="C3H1-type" evidence="7">
    <location>
        <begin position="72"/>
        <end position="100"/>
    </location>
</feature>
<feature type="compositionally biased region" description="Polar residues" evidence="6">
    <location>
        <begin position="200"/>
        <end position="231"/>
    </location>
</feature>
<comment type="caution">
    <text evidence="8">The sequence shown here is derived from an EMBL/GenBank/DDBJ whole genome shotgun (WGS) entry which is preliminary data.</text>
</comment>
<accession>A0A8S9P7X0</accession>
<evidence type="ECO:0000256" key="3">
    <source>
        <dbReference type="ARBA" id="ARBA00022833"/>
    </source>
</evidence>
<dbReference type="Proteomes" id="UP000712600">
    <property type="component" value="Unassembled WGS sequence"/>
</dbReference>
<feature type="region of interest" description="Disordered" evidence="6">
    <location>
        <begin position="163"/>
        <end position="187"/>
    </location>
</feature>
<feature type="compositionally biased region" description="Polar residues" evidence="6">
    <location>
        <begin position="163"/>
        <end position="180"/>
    </location>
</feature>
<evidence type="ECO:0000313" key="8">
    <source>
        <dbReference type="EMBL" id="KAF3510351.1"/>
    </source>
</evidence>
<gene>
    <name evidence="8" type="ORF">F2Q69_00002946</name>
</gene>
<feature type="domain" description="C3H1-type" evidence="7">
    <location>
        <begin position="118"/>
        <end position="146"/>
    </location>
</feature>
<evidence type="ECO:0000256" key="4">
    <source>
        <dbReference type="ARBA" id="ARBA00023125"/>
    </source>
</evidence>